<dbReference type="CDD" id="cd08422">
    <property type="entry name" value="PBP2_CrgA_like"/>
    <property type="match status" value="1"/>
</dbReference>
<reference evidence="6 7" key="1">
    <citation type="submission" date="2019-04" db="EMBL/GenBank/DDBJ databases">
        <title>Natronospirillum operosus gen. nov., sp. nov., a haloalkaliphilic satellite isolated from decaying biomass of laboratory culture of cyanobacterium Geitlerinema sp. and proposal of Natronospirillaceae fam. nov. and Saccharospirillaceae fam. nov.</title>
        <authorList>
            <person name="Kevbrin V."/>
            <person name="Boltyanskaya Y."/>
            <person name="Koziaeva V."/>
            <person name="Grouzdev D.S."/>
            <person name="Park M."/>
            <person name="Cho J."/>
        </authorList>
    </citation>
    <scope>NUCLEOTIDE SEQUENCE [LARGE SCALE GENOMIC DNA]</scope>
    <source>
        <strain evidence="6 7">G-116</strain>
    </source>
</reference>
<proteinExistence type="inferred from homology"/>
<sequence length="298" mass="32708">MDTLENVATFLFVVKSGSFSAAARGLNTVPSVVSKRIGQLEHRLKTKLFVRTTRQLSLTEAGERFYPRLLAAHAEMQEAFEDLAASQSRLEERLRIKCPTTLTVQHFGTILTGFQVTHPGVRLDLVLMDRSVNPVEEGFDIAIGALPSSYANVVDVPLCPMRRVTVASPGYLAKAGYPEHPRDLLEHSCLTFMATGTHWAFESDAGVIDIDVRSSIGVNDSQVLINAVEQDLGVAIVAQHIARASIESGTLVTILEDYPPPNMWVKALVPKTRSNNPAVLAAIKWLKDACQPLPPWDR</sequence>
<evidence type="ECO:0000313" key="7">
    <source>
        <dbReference type="Proteomes" id="UP000297475"/>
    </source>
</evidence>
<dbReference type="Gene3D" id="1.10.10.10">
    <property type="entry name" value="Winged helix-like DNA-binding domain superfamily/Winged helix DNA-binding domain"/>
    <property type="match status" value="1"/>
</dbReference>
<dbReference type="InterPro" id="IPR000847">
    <property type="entry name" value="LysR_HTH_N"/>
</dbReference>
<evidence type="ECO:0000256" key="1">
    <source>
        <dbReference type="ARBA" id="ARBA00009437"/>
    </source>
</evidence>
<dbReference type="SUPFAM" id="SSF53850">
    <property type="entry name" value="Periplasmic binding protein-like II"/>
    <property type="match status" value="1"/>
</dbReference>
<keyword evidence="2" id="KW-0805">Transcription regulation</keyword>
<comment type="similarity">
    <text evidence="1">Belongs to the LysR transcriptional regulatory family.</text>
</comment>
<keyword evidence="4" id="KW-0804">Transcription</keyword>
<dbReference type="PANTHER" id="PTHR30537:SF35">
    <property type="entry name" value="TRANSCRIPTIONAL REGULATORY PROTEIN"/>
    <property type="match status" value="1"/>
</dbReference>
<gene>
    <name evidence="6" type="ORF">E4656_03275</name>
</gene>
<feature type="domain" description="HTH lysR-type" evidence="5">
    <location>
        <begin position="1"/>
        <end position="59"/>
    </location>
</feature>
<protein>
    <submittedName>
        <fullName evidence="6">LysR family transcriptional regulator</fullName>
    </submittedName>
</protein>
<dbReference type="OrthoDB" id="9815676at2"/>
<dbReference type="GO" id="GO:0006351">
    <property type="term" value="P:DNA-templated transcription"/>
    <property type="evidence" value="ECO:0007669"/>
    <property type="project" value="TreeGrafter"/>
</dbReference>
<dbReference type="FunFam" id="1.10.10.10:FF:000001">
    <property type="entry name" value="LysR family transcriptional regulator"/>
    <property type="match status" value="1"/>
</dbReference>
<evidence type="ECO:0000256" key="4">
    <source>
        <dbReference type="ARBA" id="ARBA00023163"/>
    </source>
</evidence>
<dbReference type="InterPro" id="IPR005119">
    <property type="entry name" value="LysR_subst-bd"/>
</dbReference>
<dbReference type="RefSeq" id="WP_135481149.1">
    <property type="nucleotide sequence ID" value="NZ_SRMF01000001.1"/>
</dbReference>
<dbReference type="InterPro" id="IPR036390">
    <property type="entry name" value="WH_DNA-bd_sf"/>
</dbReference>
<dbReference type="PROSITE" id="PS50931">
    <property type="entry name" value="HTH_LYSR"/>
    <property type="match status" value="1"/>
</dbReference>
<organism evidence="6 7">
    <name type="scientific">Natronospirillum operosum</name>
    <dbReference type="NCBI Taxonomy" id="2759953"/>
    <lineage>
        <taxon>Bacteria</taxon>
        <taxon>Pseudomonadati</taxon>
        <taxon>Pseudomonadota</taxon>
        <taxon>Gammaproteobacteria</taxon>
        <taxon>Oceanospirillales</taxon>
        <taxon>Natronospirillaceae</taxon>
        <taxon>Natronospirillum</taxon>
    </lineage>
</organism>
<dbReference type="InterPro" id="IPR036388">
    <property type="entry name" value="WH-like_DNA-bd_sf"/>
</dbReference>
<evidence type="ECO:0000256" key="3">
    <source>
        <dbReference type="ARBA" id="ARBA00023125"/>
    </source>
</evidence>
<dbReference type="AlphaFoldDB" id="A0A4Z0WEJ9"/>
<dbReference type="Pfam" id="PF03466">
    <property type="entry name" value="LysR_substrate"/>
    <property type="match status" value="1"/>
</dbReference>
<name>A0A4Z0WEJ9_9GAMM</name>
<dbReference type="SUPFAM" id="SSF46785">
    <property type="entry name" value="Winged helix' DNA-binding domain"/>
    <property type="match status" value="1"/>
</dbReference>
<keyword evidence="7" id="KW-1185">Reference proteome</keyword>
<keyword evidence="3" id="KW-0238">DNA-binding</keyword>
<dbReference type="Proteomes" id="UP000297475">
    <property type="component" value="Unassembled WGS sequence"/>
</dbReference>
<dbReference type="GO" id="GO:0043565">
    <property type="term" value="F:sequence-specific DNA binding"/>
    <property type="evidence" value="ECO:0007669"/>
    <property type="project" value="TreeGrafter"/>
</dbReference>
<evidence type="ECO:0000256" key="2">
    <source>
        <dbReference type="ARBA" id="ARBA00023015"/>
    </source>
</evidence>
<accession>A0A4Z0WEJ9</accession>
<dbReference type="Gene3D" id="3.40.190.290">
    <property type="match status" value="1"/>
</dbReference>
<evidence type="ECO:0000259" key="5">
    <source>
        <dbReference type="PROSITE" id="PS50931"/>
    </source>
</evidence>
<dbReference type="Pfam" id="PF00126">
    <property type="entry name" value="HTH_1"/>
    <property type="match status" value="1"/>
</dbReference>
<comment type="caution">
    <text evidence="6">The sequence shown here is derived from an EMBL/GenBank/DDBJ whole genome shotgun (WGS) entry which is preliminary data.</text>
</comment>
<dbReference type="GO" id="GO:0003700">
    <property type="term" value="F:DNA-binding transcription factor activity"/>
    <property type="evidence" value="ECO:0007669"/>
    <property type="project" value="InterPro"/>
</dbReference>
<dbReference type="EMBL" id="SRMF01000001">
    <property type="protein sequence ID" value="TGG95460.1"/>
    <property type="molecule type" value="Genomic_DNA"/>
</dbReference>
<dbReference type="InterPro" id="IPR058163">
    <property type="entry name" value="LysR-type_TF_proteobact-type"/>
</dbReference>
<evidence type="ECO:0000313" key="6">
    <source>
        <dbReference type="EMBL" id="TGG95460.1"/>
    </source>
</evidence>
<dbReference type="PANTHER" id="PTHR30537">
    <property type="entry name" value="HTH-TYPE TRANSCRIPTIONAL REGULATOR"/>
    <property type="match status" value="1"/>
</dbReference>